<reference evidence="1 2" key="1">
    <citation type="submission" date="2016-06" db="EMBL/GenBank/DDBJ databases">
        <title>Bacterial characters and pathogenicity of Xenorhabdus hominickii from an entomopathogenic nematode, Steinernema monticolum.</title>
        <authorList>
            <person name="Park Y."/>
            <person name="Kim Y."/>
        </authorList>
    </citation>
    <scope>NUCLEOTIDE SEQUENCE [LARGE SCALE GENOMIC DNA]</scope>
    <source>
        <strain evidence="1 2">ANU1</strain>
    </source>
</reference>
<protein>
    <recommendedName>
        <fullName evidence="3">Transposase</fullName>
    </recommendedName>
</protein>
<dbReference type="RefSeq" id="WP_069315541.1">
    <property type="nucleotide sequence ID" value="NZ_CAWNQJ010000090.1"/>
</dbReference>
<sequence length="75" mass="8518">MFTYRVVGMAMSSSPDADLMCSALNNALETRCIEGGLFSTGHSKKPMKRLFRSLKNEWVPPEGYRDIYKVVRDIT</sequence>
<keyword evidence="2" id="KW-1185">Reference proteome</keyword>
<accession>A0ABM6DPB0</accession>
<evidence type="ECO:0000313" key="1">
    <source>
        <dbReference type="EMBL" id="AOM39790.1"/>
    </source>
</evidence>
<proteinExistence type="predicted"/>
<evidence type="ECO:0008006" key="3">
    <source>
        <dbReference type="Google" id="ProtNLM"/>
    </source>
</evidence>
<gene>
    <name evidence="1" type="ORF">A9255_03880</name>
</gene>
<dbReference type="Proteomes" id="UP000094600">
    <property type="component" value="Chromosome"/>
</dbReference>
<dbReference type="EMBL" id="CP016176">
    <property type="protein sequence ID" value="AOM39790.1"/>
    <property type="molecule type" value="Genomic_DNA"/>
</dbReference>
<organism evidence="1 2">
    <name type="scientific">Xenorhabdus hominickii</name>
    <dbReference type="NCBI Taxonomy" id="351679"/>
    <lineage>
        <taxon>Bacteria</taxon>
        <taxon>Pseudomonadati</taxon>
        <taxon>Pseudomonadota</taxon>
        <taxon>Gammaproteobacteria</taxon>
        <taxon>Enterobacterales</taxon>
        <taxon>Morganellaceae</taxon>
        <taxon>Xenorhabdus</taxon>
    </lineage>
</organism>
<evidence type="ECO:0000313" key="2">
    <source>
        <dbReference type="Proteomes" id="UP000094600"/>
    </source>
</evidence>
<name>A0ABM6DPB0_XENHO</name>